<dbReference type="SMART" id="SM00512">
    <property type="entry name" value="Skp1"/>
    <property type="match status" value="1"/>
</dbReference>
<organism evidence="6 7">
    <name type="scientific">Coptis chinensis</name>
    <dbReference type="NCBI Taxonomy" id="261450"/>
    <lineage>
        <taxon>Eukaryota</taxon>
        <taxon>Viridiplantae</taxon>
        <taxon>Streptophyta</taxon>
        <taxon>Embryophyta</taxon>
        <taxon>Tracheophyta</taxon>
        <taxon>Spermatophyta</taxon>
        <taxon>Magnoliopsida</taxon>
        <taxon>Ranunculales</taxon>
        <taxon>Ranunculaceae</taxon>
        <taxon>Coptidoideae</taxon>
        <taxon>Coptis</taxon>
    </lineage>
</organism>
<protein>
    <recommendedName>
        <fullName evidence="5">SKP1 component POZ domain-containing protein</fullName>
    </recommendedName>
</protein>
<dbReference type="UniPathway" id="UPA00143"/>
<keyword evidence="3" id="KW-0833">Ubl conjugation pathway</keyword>
<dbReference type="Pfam" id="PF03931">
    <property type="entry name" value="Skp1_POZ"/>
    <property type="match status" value="1"/>
</dbReference>
<evidence type="ECO:0000256" key="4">
    <source>
        <dbReference type="SAM" id="MobiDB-lite"/>
    </source>
</evidence>
<evidence type="ECO:0000256" key="2">
    <source>
        <dbReference type="ARBA" id="ARBA00009993"/>
    </source>
</evidence>
<feature type="region of interest" description="Disordered" evidence="4">
    <location>
        <begin position="1"/>
        <end position="22"/>
    </location>
</feature>
<dbReference type="GO" id="GO:0009867">
    <property type="term" value="P:jasmonic acid mediated signaling pathway"/>
    <property type="evidence" value="ECO:0007669"/>
    <property type="project" value="UniProtKB-ARBA"/>
</dbReference>
<feature type="domain" description="SKP1 component POZ" evidence="5">
    <location>
        <begin position="37"/>
        <end position="99"/>
    </location>
</feature>
<evidence type="ECO:0000313" key="7">
    <source>
        <dbReference type="Proteomes" id="UP000631114"/>
    </source>
</evidence>
<dbReference type="InterPro" id="IPR016073">
    <property type="entry name" value="Skp1_comp_POZ"/>
</dbReference>
<comment type="caution">
    <text evidence="6">The sequence shown here is derived from an EMBL/GenBank/DDBJ whole genome shotgun (WGS) entry which is preliminary data.</text>
</comment>
<comment type="pathway">
    <text evidence="1">Protein modification; protein ubiquitination.</text>
</comment>
<keyword evidence="7" id="KW-1185">Reference proteome</keyword>
<dbReference type="PANTHER" id="PTHR11165">
    <property type="entry name" value="SKP1"/>
    <property type="match status" value="1"/>
</dbReference>
<dbReference type="InterPro" id="IPR011333">
    <property type="entry name" value="SKP1/BTB/POZ_sf"/>
</dbReference>
<dbReference type="SUPFAM" id="SSF54695">
    <property type="entry name" value="POZ domain"/>
    <property type="match status" value="1"/>
</dbReference>
<dbReference type="InterPro" id="IPR001232">
    <property type="entry name" value="SKP1-like"/>
</dbReference>
<dbReference type="GO" id="GO:0016567">
    <property type="term" value="P:protein ubiquitination"/>
    <property type="evidence" value="ECO:0007669"/>
    <property type="project" value="UniProtKB-UniPathway"/>
</dbReference>
<reference evidence="6 7" key="1">
    <citation type="submission" date="2020-10" db="EMBL/GenBank/DDBJ databases">
        <title>The Coptis chinensis genome and diversification of protoberbering-type alkaloids.</title>
        <authorList>
            <person name="Wang B."/>
            <person name="Shu S."/>
            <person name="Song C."/>
            <person name="Liu Y."/>
        </authorList>
    </citation>
    <scope>NUCLEOTIDE SEQUENCE [LARGE SCALE GENOMIC DNA]</scope>
    <source>
        <strain evidence="6">HL-2020</strain>
        <tissue evidence="6">Leaf</tissue>
    </source>
</reference>
<dbReference type="InterPro" id="IPR016897">
    <property type="entry name" value="SKP1"/>
</dbReference>
<evidence type="ECO:0000256" key="3">
    <source>
        <dbReference type="ARBA" id="ARBA00022786"/>
    </source>
</evidence>
<dbReference type="GO" id="GO:0006511">
    <property type="term" value="P:ubiquitin-dependent protein catabolic process"/>
    <property type="evidence" value="ECO:0007669"/>
    <property type="project" value="InterPro"/>
</dbReference>
<dbReference type="Gene3D" id="3.30.710.10">
    <property type="entry name" value="Potassium Channel Kv1.1, Chain A"/>
    <property type="match status" value="1"/>
</dbReference>
<gene>
    <name evidence="6" type="ORF">IFM89_038190</name>
</gene>
<proteinExistence type="inferred from homology"/>
<comment type="similarity">
    <text evidence="2">Belongs to the SKP1 family.</text>
</comment>
<evidence type="ECO:0000259" key="5">
    <source>
        <dbReference type="Pfam" id="PF03931"/>
    </source>
</evidence>
<sequence>MDTDVEDVEKLPTAADESESSVKKLMDSFNPSLKMDKMVTLVSSDGYEYEVEEEVALESQVIKDWIEDKSIDEDDREFLLFNVHSDTLDLIIDYCEKHVSSRKSKCASSSSSSNGAEELKEWDDDFIDLDLNTLGSLLKASVSLFLSPTLMDL</sequence>
<dbReference type="Proteomes" id="UP000631114">
    <property type="component" value="Unassembled WGS sequence"/>
</dbReference>
<dbReference type="EMBL" id="JADFTS010000003">
    <property type="protein sequence ID" value="KAF9617690.1"/>
    <property type="molecule type" value="Genomic_DNA"/>
</dbReference>
<name>A0A835IEW5_9MAGN</name>
<dbReference type="AlphaFoldDB" id="A0A835IEW5"/>
<evidence type="ECO:0000313" key="6">
    <source>
        <dbReference type="EMBL" id="KAF9617690.1"/>
    </source>
</evidence>
<accession>A0A835IEW5</accession>
<evidence type="ECO:0000256" key="1">
    <source>
        <dbReference type="ARBA" id="ARBA00004906"/>
    </source>
</evidence>